<gene>
    <name evidence="1" type="ORF">TRFO_29788</name>
</gene>
<accession>A0A1J4JZK7</accession>
<dbReference type="Proteomes" id="UP000179807">
    <property type="component" value="Unassembled WGS sequence"/>
</dbReference>
<evidence type="ECO:0000313" key="2">
    <source>
        <dbReference type="Proteomes" id="UP000179807"/>
    </source>
</evidence>
<sequence length="462" mass="53932">MFSPEKIDFIEQQENQRLYQNTYHFNDDDTDTRTNENPVQVNTNAVADLERLLTKSTQPFSTMAITSVKELFFEVGIENVTNEQVQYLFNRLPRIEHLEYHQSTFELFSFLCNEAEFAKKLYDSQILESINFASFEIVQDETKTFISDMINKIVNEVPESLTGLFIDKFFPYFYNFIIDQNFYRSDGLDAHLLLASKFLPELEDEKQIRNIFSRFTLFVEHTRHDVIHASLQGLLLAIRSFDWILNDQSFSEEKFINRLHFLGMHQIEQTGVLVLVLFEHILKNNDIELPLLIYTKIYTTLRVYLSLTNIEMRNEAIILLGFAFSNQYFRIAITTETEDGELFVHRLMETFLTKFDSFKLKEKKSSVYAFANFLGYMPIDIITAYINLPIFFNEILQILEFDDPEIILPLLYGLYTPLNGGNMIINSDENKDMIINALKALAQSDDEKLSQSAIIVSKALSQ</sequence>
<dbReference type="EMBL" id="MLAK01000846">
    <property type="protein sequence ID" value="OHT02964.1"/>
    <property type="molecule type" value="Genomic_DNA"/>
</dbReference>
<keyword evidence="2" id="KW-1185">Reference proteome</keyword>
<dbReference type="InterPro" id="IPR016024">
    <property type="entry name" value="ARM-type_fold"/>
</dbReference>
<dbReference type="VEuPathDB" id="TrichDB:TRFO_29788"/>
<organism evidence="1 2">
    <name type="scientific">Tritrichomonas foetus</name>
    <dbReference type="NCBI Taxonomy" id="1144522"/>
    <lineage>
        <taxon>Eukaryota</taxon>
        <taxon>Metamonada</taxon>
        <taxon>Parabasalia</taxon>
        <taxon>Tritrichomonadida</taxon>
        <taxon>Tritrichomonadidae</taxon>
        <taxon>Tritrichomonas</taxon>
    </lineage>
</organism>
<reference evidence="1" key="1">
    <citation type="submission" date="2016-10" db="EMBL/GenBank/DDBJ databases">
        <authorList>
            <person name="Benchimol M."/>
            <person name="Almeida L.G."/>
            <person name="Vasconcelos A.T."/>
            <person name="Perreira-Neves A."/>
            <person name="Rosa I.A."/>
            <person name="Tasca T."/>
            <person name="Bogo M.R."/>
            <person name="de Souza W."/>
        </authorList>
    </citation>
    <scope>NUCLEOTIDE SEQUENCE [LARGE SCALE GENOMIC DNA]</scope>
    <source>
        <strain evidence="1">K</strain>
    </source>
</reference>
<name>A0A1J4JZK7_9EUKA</name>
<comment type="caution">
    <text evidence="1">The sequence shown here is derived from an EMBL/GenBank/DDBJ whole genome shotgun (WGS) entry which is preliminary data.</text>
</comment>
<dbReference type="GeneID" id="94841681"/>
<proteinExistence type="predicted"/>
<protein>
    <submittedName>
        <fullName evidence="1">Uncharacterized protein</fullName>
    </submittedName>
</protein>
<dbReference type="SUPFAM" id="SSF48371">
    <property type="entry name" value="ARM repeat"/>
    <property type="match status" value="1"/>
</dbReference>
<dbReference type="RefSeq" id="XP_068356100.1">
    <property type="nucleotide sequence ID" value="XM_068506977.1"/>
</dbReference>
<dbReference type="AlphaFoldDB" id="A0A1J4JZK7"/>
<evidence type="ECO:0000313" key="1">
    <source>
        <dbReference type="EMBL" id="OHT02964.1"/>
    </source>
</evidence>